<keyword evidence="6" id="KW-0067">ATP-binding</keyword>
<dbReference type="InterPro" id="IPR001611">
    <property type="entry name" value="Leu-rich_rpt"/>
</dbReference>
<evidence type="ECO:0000259" key="8">
    <source>
        <dbReference type="Pfam" id="PF23559"/>
    </source>
</evidence>
<evidence type="ECO:0000313" key="10">
    <source>
        <dbReference type="EMBL" id="KAK1413335.1"/>
    </source>
</evidence>
<protein>
    <recommendedName>
        <fullName evidence="12">NB-ARC domain-containing protein</fullName>
    </recommendedName>
</protein>
<dbReference type="InterPro" id="IPR027417">
    <property type="entry name" value="P-loop_NTPase"/>
</dbReference>
<evidence type="ECO:0000256" key="4">
    <source>
        <dbReference type="ARBA" id="ARBA00022741"/>
    </source>
</evidence>
<evidence type="ECO:0000256" key="3">
    <source>
        <dbReference type="ARBA" id="ARBA00022737"/>
    </source>
</evidence>
<reference evidence="10" key="1">
    <citation type="journal article" date="2023" name="bioRxiv">
        <title>Improved chromosome-level genome assembly for marigold (Tagetes erecta).</title>
        <authorList>
            <person name="Jiang F."/>
            <person name="Yuan L."/>
            <person name="Wang S."/>
            <person name="Wang H."/>
            <person name="Xu D."/>
            <person name="Wang A."/>
            <person name="Fan W."/>
        </authorList>
    </citation>
    <scope>NUCLEOTIDE SEQUENCE</scope>
    <source>
        <strain evidence="10">WSJ</strain>
        <tissue evidence="10">Leaf</tissue>
    </source>
</reference>
<dbReference type="GO" id="GO:0043531">
    <property type="term" value="F:ADP binding"/>
    <property type="evidence" value="ECO:0007669"/>
    <property type="project" value="InterPro"/>
</dbReference>
<keyword evidence="4" id="KW-0547">Nucleotide-binding</keyword>
<sequence>MVTTRKASVASMMDPLHVYPLDVLSNEEALSLFAQHALGEQNFDKHLSLKLHGEGIVKKCDGLPLALIMLGRVLRTKPNDEDWEELLNNEIWNLQTENEILPSLRLSYYDLPSHLKQVFAYCSLFSKDYLFDKDELILLWMAEGFLNESHGNKSMERLGGEYFEELKSRSFFQHSPNEKPRYKMHDLINDLATSVAQDFFFRFDDKMEVYDRNEALEKSRCLSFIYEGYGLYKKLMLFKRARRMRTFLVIPAVCAKWTNLFISTKVVVDLLPRIRFLRVLSLKSCSISEIPQSIGSLKHIRYLNFSRTHITCLPEQVADLYNLQSLLVCECFLLSSLPKSFVKLINLRHLDINGTPLLSKIPGGIGKLTSLRTLSKVIIEGSNGFKITDLKGLLHLQGRLSIIGLHKITNAIHAREANLWQKTGLDELEMEWSANYDHCRNELIEYEALEALRPHNRLRKLKICFYSGTKFPNWVGDSTFIRLTQLTLQDCRSCKFLPTLGHLSSLQKLFIKSMNGVKTLGYEFLWPTNSCNGVAFPSLEALEFHDMQGWELWSTNCGDGNMVVRSFPCLREISMVNCPKLAIVSIGLIPTLRVLNIQGCSEEVFNSMVCVSSSILRLTMDHINGLTRLNKDVLQHLEEVEYIYIRWCEELRCLWESETKSFNVFVHLHTLKIESCENLVSLGNEDVNLESIREVNLRSCQRLESYNFPRSIEKLVIYNCPCITSLTFPTVGALPSSMKILDICGCDNLEEIWLLHNFLSTLFICRLPNLRSFPEGFLARLTNLNISNCDILESIHEEAFGYLPHLRIRSLHIIDCKNLKSFPYDQLQGITSLEELSIRNCPSLDYSFPCAMWPPKLIALRIGGLKKPMSKWGFQSFPTSLARLHLLGENSGVVSFTSSSFIIPPSLTFLQINGFMDLESISEGLQHLTCLEQLHIASCPNLRDLPETLLPLLSCLSVIFCSKLQKKCGRTGKYHNIISQIPFLDV</sequence>
<dbReference type="InterPro" id="IPR058922">
    <property type="entry name" value="WHD_DRP"/>
</dbReference>
<dbReference type="Pfam" id="PF23247">
    <property type="entry name" value="LRR_RPS2"/>
    <property type="match status" value="1"/>
</dbReference>
<organism evidence="10 11">
    <name type="scientific">Tagetes erecta</name>
    <name type="common">African marigold</name>
    <dbReference type="NCBI Taxonomy" id="13708"/>
    <lineage>
        <taxon>Eukaryota</taxon>
        <taxon>Viridiplantae</taxon>
        <taxon>Streptophyta</taxon>
        <taxon>Embryophyta</taxon>
        <taxon>Tracheophyta</taxon>
        <taxon>Spermatophyta</taxon>
        <taxon>Magnoliopsida</taxon>
        <taxon>eudicotyledons</taxon>
        <taxon>Gunneridae</taxon>
        <taxon>Pentapetalae</taxon>
        <taxon>asterids</taxon>
        <taxon>campanulids</taxon>
        <taxon>Asterales</taxon>
        <taxon>Asteraceae</taxon>
        <taxon>Asteroideae</taxon>
        <taxon>Heliantheae alliance</taxon>
        <taxon>Tageteae</taxon>
        <taxon>Tagetes</taxon>
    </lineage>
</organism>
<dbReference type="InterPro" id="IPR036388">
    <property type="entry name" value="WH-like_DNA-bd_sf"/>
</dbReference>
<dbReference type="EMBL" id="JAUHHV010000009">
    <property type="protein sequence ID" value="KAK1413335.1"/>
    <property type="molecule type" value="Genomic_DNA"/>
</dbReference>
<keyword evidence="5" id="KW-0611">Plant defense</keyword>
<dbReference type="Pfam" id="PF25019">
    <property type="entry name" value="LRR_R13L1-DRL21"/>
    <property type="match status" value="1"/>
</dbReference>
<dbReference type="PANTHER" id="PTHR36766">
    <property type="entry name" value="PLANT BROAD-SPECTRUM MILDEW RESISTANCE PROTEIN RPW8"/>
    <property type="match status" value="1"/>
</dbReference>
<evidence type="ECO:0000256" key="2">
    <source>
        <dbReference type="ARBA" id="ARBA00022614"/>
    </source>
</evidence>
<dbReference type="FunFam" id="1.10.10.10:FF:000322">
    <property type="entry name" value="Probable disease resistance protein At1g63360"/>
    <property type="match status" value="1"/>
</dbReference>
<feature type="domain" description="Disease resistance protein At4g27190-like leucine-rich repeats" evidence="7">
    <location>
        <begin position="699"/>
        <end position="841"/>
    </location>
</feature>
<evidence type="ECO:0000259" key="7">
    <source>
        <dbReference type="Pfam" id="PF23247"/>
    </source>
</evidence>
<dbReference type="SUPFAM" id="SSF52058">
    <property type="entry name" value="L domain-like"/>
    <property type="match status" value="2"/>
</dbReference>
<comment type="caution">
    <text evidence="10">The sequence shown here is derived from an EMBL/GenBank/DDBJ whole genome shotgun (WGS) entry which is preliminary data.</text>
</comment>
<dbReference type="PANTHER" id="PTHR36766:SF61">
    <property type="entry name" value="NB-ARC DOMAIN DISEASE RESISTANCE PROTEIN"/>
    <property type="match status" value="1"/>
</dbReference>
<dbReference type="SUPFAM" id="SSF52540">
    <property type="entry name" value="P-loop containing nucleoside triphosphate hydrolases"/>
    <property type="match status" value="1"/>
</dbReference>
<feature type="domain" description="Disease resistance protein winged helix" evidence="8">
    <location>
        <begin position="124"/>
        <end position="192"/>
    </location>
</feature>
<evidence type="ECO:0000256" key="5">
    <source>
        <dbReference type="ARBA" id="ARBA00022821"/>
    </source>
</evidence>
<name>A0AAD8K591_TARER</name>
<evidence type="ECO:0000259" key="9">
    <source>
        <dbReference type="Pfam" id="PF25019"/>
    </source>
</evidence>
<dbReference type="Proteomes" id="UP001229421">
    <property type="component" value="Unassembled WGS sequence"/>
</dbReference>
<dbReference type="InterPro" id="IPR032675">
    <property type="entry name" value="LRR_dom_sf"/>
</dbReference>
<dbReference type="InterPro" id="IPR042197">
    <property type="entry name" value="Apaf_helical"/>
</dbReference>
<evidence type="ECO:0008006" key="12">
    <source>
        <dbReference type="Google" id="ProtNLM"/>
    </source>
</evidence>
<keyword evidence="2" id="KW-0433">Leucine-rich repeat</keyword>
<dbReference type="InterPro" id="IPR057135">
    <property type="entry name" value="At4g27190-like_LRR"/>
</dbReference>
<dbReference type="Gene3D" id="1.10.10.10">
    <property type="entry name" value="Winged helix-like DNA-binding domain superfamily/Winged helix DNA-binding domain"/>
    <property type="match status" value="1"/>
</dbReference>
<comment type="similarity">
    <text evidence="1">Belongs to the disease resistance NB-LRR family.</text>
</comment>
<keyword evidence="11" id="KW-1185">Reference proteome</keyword>
<dbReference type="InterPro" id="IPR056789">
    <property type="entry name" value="LRR_R13L1-DRL21"/>
</dbReference>
<gene>
    <name evidence="10" type="ORF">QVD17_35107</name>
</gene>
<feature type="domain" description="R13L1/DRL21-like LRR repeat region" evidence="9">
    <location>
        <begin position="387"/>
        <end position="514"/>
    </location>
</feature>
<evidence type="ECO:0000256" key="6">
    <source>
        <dbReference type="ARBA" id="ARBA00022840"/>
    </source>
</evidence>
<dbReference type="Pfam" id="PF23559">
    <property type="entry name" value="WHD_DRP"/>
    <property type="match status" value="1"/>
</dbReference>
<dbReference type="GO" id="GO:0006952">
    <property type="term" value="P:defense response"/>
    <property type="evidence" value="ECO:0007669"/>
    <property type="project" value="UniProtKB-KW"/>
</dbReference>
<keyword evidence="3" id="KW-0677">Repeat</keyword>
<dbReference type="Pfam" id="PF00560">
    <property type="entry name" value="LRR_1"/>
    <property type="match status" value="1"/>
</dbReference>
<accession>A0AAD8K591</accession>
<evidence type="ECO:0000256" key="1">
    <source>
        <dbReference type="ARBA" id="ARBA00008894"/>
    </source>
</evidence>
<evidence type="ECO:0000313" key="11">
    <source>
        <dbReference type="Proteomes" id="UP001229421"/>
    </source>
</evidence>
<dbReference type="GO" id="GO:0005524">
    <property type="term" value="F:ATP binding"/>
    <property type="evidence" value="ECO:0007669"/>
    <property type="project" value="UniProtKB-KW"/>
</dbReference>
<proteinExistence type="inferred from homology"/>
<dbReference type="AlphaFoldDB" id="A0AAD8K591"/>
<dbReference type="Gene3D" id="1.10.8.430">
    <property type="entry name" value="Helical domain of apoptotic protease-activating factors"/>
    <property type="match status" value="1"/>
</dbReference>
<dbReference type="Gene3D" id="3.80.10.10">
    <property type="entry name" value="Ribonuclease Inhibitor"/>
    <property type="match status" value="4"/>
</dbReference>